<feature type="chain" id="PRO_5046861264" description="Fibronectin type-III domain-containing protein" evidence="1">
    <location>
        <begin position="28"/>
        <end position="324"/>
    </location>
</feature>
<name>A0ABT2M322_9FIRM</name>
<dbReference type="InterPro" id="IPR036116">
    <property type="entry name" value="FN3_sf"/>
</dbReference>
<keyword evidence="1" id="KW-0732">Signal</keyword>
<gene>
    <name evidence="2" type="ORF">N5B56_12425</name>
</gene>
<dbReference type="SUPFAM" id="SSF49265">
    <property type="entry name" value="Fibronectin type III"/>
    <property type="match status" value="1"/>
</dbReference>
<accession>A0ABT2M322</accession>
<organism evidence="2 3">
    <name type="scientific">Eubacterium album</name>
    <dbReference type="NCBI Taxonomy" id="2978477"/>
    <lineage>
        <taxon>Bacteria</taxon>
        <taxon>Bacillati</taxon>
        <taxon>Bacillota</taxon>
        <taxon>Clostridia</taxon>
        <taxon>Eubacteriales</taxon>
        <taxon>Eubacteriaceae</taxon>
        <taxon>Eubacterium</taxon>
    </lineage>
</organism>
<dbReference type="InterPro" id="IPR013783">
    <property type="entry name" value="Ig-like_fold"/>
</dbReference>
<feature type="signal peptide" evidence="1">
    <location>
        <begin position="1"/>
        <end position="27"/>
    </location>
</feature>
<reference evidence="2" key="1">
    <citation type="submission" date="2022-09" db="EMBL/GenBank/DDBJ databases">
        <title>Eubacterium sp. LFL-14 isolated from human feces.</title>
        <authorList>
            <person name="Liu F."/>
        </authorList>
    </citation>
    <scope>NUCLEOTIDE SEQUENCE</scope>
    <source>
        <strain evidence="2">LFL-14</strain>
    </source>
</reference>
<comment type="caution">
    <text evidence="2">The sequence shown here is derived from an EMBL/GenBank/DDBJ whole genome shotgun (WGS) entry which is preliminary data.</text>
</comment>
<sequence>MSKKVRGKALILLMVSVLTMMCLNVYGNTTKVTYQDGYLMFGTWNGNGNATVTIGNDYLTKGSDVAKYNEFEYLECNKNTVSNSHFSVAEQNGNVVISLNESYLKSLQDGMYSFKAVFAKAIIPIRLYVVTHKIDFKDASFSFSKWNGSGNAEALLESNTFSHTFYADLFNQLTYKGIKVDESNYTVSTISDVMKIALKEEYVKTLPEGESYFTVEFSDSSVMIKLTKPISVKINKTRNVKATLKNKKLNITWKKVKNADGYVIKVGENKKLTKSKKTVNVKKNKGVIRKVNANKTYYLKVRAYKIIDGKKNFGEWSKLIRCNK</sequence>
<evidence type="ECO:0000256" key="1">
    <source>
        <dbReference type="SAM" id="SignalP"/>
    </source>
</evidence>
<dbReference type="EMBL" id="JAODBU010000013">
    <property type="protein sequence ID" value="MCT7399875.1"/>
    <property type="molecule type" value="Genomic_DNA"/>
</dbReference>
<dbReference type="Proteomes" id="UP001431199">
    <property type="component" value="Unassembled WGS sequence"/>
</dbReference>
<evidence type="ECO:0000313" key="3">
    <source>
        <dbReference type="Proteomes" id="UP001431199"/>
    </source>
</evidence>
<protein>
    <recommendedName>
        <fullName evidence="4">Fibronectin type-III domain-containing protein</fullName>
    </recommendedName>
</protein>
<keyword evidence="3" id="KW-1185">Reference proteome</keyword>
<dbReference type="RefSeq" id="WP_260979107.1">
    <property type="nucleotide sequence ID" value="NZ_JAODBU010000013.1"/>
</dbReference>
<proteinExistence type="predicted"/>
<evidence type="ECO:0000313" key="2">
    <source>
        <dbReference type="EMBL" id="MCT7399875.1"/>
    </source>
</evidence>
<evidence type="ECO:0008006" key="4">
    <source>
        <dbReference type="Google" id="ProtNLM"/>
    </source>
</evidence>
<dbReference type="Gene3D" id="2.60.40.10">
    <property type="entry name" value="Immunoglobulins"/>
    <property type="match status" value="1"/>
</dbReference>